<gene>
    <name evidence="8" type="ORF">THAPSDRAFT_3196</name>
</gene>
<dbReference type="InterPro" id="IPR051258">
    <property type="entry name" value="Diverse_Substrate_Transporter"/>
</dbReference>
<dbReference type="PANTHER" id="PTHR42920">
    <property type="entry name" value="OS03G0707200 PROTEIN-RELATED"/>
    <property type="match status" value="1"/>
</dbReference>
<keyword evidence="4 6" id="KW-1133">Transmembrane helix</keyword>
<accession>B8BX33</accession>
<evidence type="ECO:0000256" key="5">
    <source>
        <dbReference type="ARBA" id="ARBA00023136"/>
    </source>
</evidence>
<dbReference type="GeneID" id="7444013"/>
<evidence type="ECO:0000256" key="6">
    <source>
        <dbReference type="SAM" id="Phobius"/>
    </source>
</evidence>
<reference evidence="8 9" key="1">
    <citation type="journal article" date="2004" name="Science">
        <title>The genome of the diatom Thalassiosira pseudonana: ecology, evolution, and metabolism.</title>
        <authorList>
            <person name="Armbrust E.V."/>
            <person name="Berges J.A."/>
            <person name="Bowler C."/>
            <person name="Green B.R."/>
            <person name="Martinez D."/>
            <person name="Putnam N.H."/>
            <person name="Zhou S."/>
            <person name="Allen A.E."/>
            <person name="Apt K.E."/>
            <person name="Bechner M."/>
            <person name="Brzezinski M.A."/>
            <person name="Chaal B.K."/>
            <person name="Chiovitti A."/>
            <person name="Davis A.K."/>
            <person name="Demarest M.S."/>
            <person name="Detter J.C."/>
            <person name="Glavina T."/>
            <person name="Goodstein D."/>
            <person name="Hadi M.Z."/>
            <person name="Hellsten U."/>
            <person name="Hildebrand M."/>
            <person name="Jenkins B.D."/>
            <person name="Jurka J."/>
            <person name="Kapitonov V.V."/>
            <person name="Kroger N."/>
            <person name="Lau W.W."/>
            <person name="Lane T.W."/>
            <person name="Larimer F.W."/>
            <person name="Lippmeier J.C."/>
            <person name="Lucas S."/>
            <person name="Medina M."/>
            <person name="Montsant A."/>
            <person name="Obornik M."/>
            <person name="Parker M.S."/>
            <person name="Palenik B."/>
            <person name="Pazour G.J."/>
            <person name="Richardson P.M."/>
            <person name="Rynearson T.A."/>
            <person name="Saito M.A."/>
            <person name="Schwartz D.C."/>
            <person name="Thamatrakoln K."/>
            <person name="Valentin K."/>
            <person name="Vardi A."/>
            <person name="Wilkerson F.P."/>
            <person name="Rokhsar D.S."/>
        </authorList>
    </citation>
    <scope>NUCLEOTIDE SEQUENCE [LARGE SCALE GENOMIC DNA]</scope>
    <source>
        <strain evidence="8 9">CCMP1335</strain>
    </source>
</reference>
<keyword evidence="9" id="KW-1185">Reference proteome</keyword>
<evidence type="ECO:0000256" key="1">
    <source>
        <dbReference type="ARBA" id="ARBA00004651"/>
    </source>
</evidence>
<dbReference type="InParanoid" id="B8BX33"/>
<keyword evidence="5 6" id="KW-0472">Membrane</keyword>
<feature type="transmembrane region" description="Helical" evidence="6">
    <location>
        <begin position="226"/>
        <end position="246"/>
    </location>
</feature>
<dbReference type="PANTHER" id="PTHR42920:SF5">
    <property type="entry name" value="EAMA DOMAIN-CONTAINING PROTEIN"/>
    <property type="match status" value="1"/>
</dbReference>
<keyword evidence="3 6" id="KW-0812">Transmembrane</keyword>
<dbReference type="InterPro" id="IPR000620">
    <property type="entry name" value="EamA_dom"/>
</dbReference>
<sequence>MFSSSPPSIEKVKAVHRIQISIFVWFVATVLSSECTNAFQYVHLLGVAPRYRQRQHCDLAQQRAVRFYMNTVQTETNQADATSPMQAKQNETIDKDVLSPVPAFNLDTELVSDDDLLCVKGICAPEDIETTPLTFVELTTLTVEALTPPTLEEAVSTLEDLTTFTPDLAASVIPTSLEEVGEEVQPTLVESVLSTYWGPRILLAGACVIYGLNFALLSFMNQQLPPSAVAADRFFLAALVLFPYALRLDSRLAVPALGSGMLCSVAVISQSISLNMGTQASTVAFLAAFAVVICPFLESVVKNKPMSLRAAPQTWLSIILCLAGVGVLEVYEPSTNTWGFDDVGIGDFWALIQAVGFGTCWVLTEDLVREDTDQVLPVTAIQVASMAFFSLIWAVWDNSLDYGLLNLVSDPSLKTALQIIAWTGIVQVFYVR</sequence>
<keyword evidence="2" id="KW-1003">Cell membrane</keyword>
<dbReference type="KEGG" id="tps:THAPSDRAFT_3196"/>
<dbReference type="eggNOG" id="ENOG502S80D">
    <property type="taxonomic scope" value="Eukaryota"/>
</dbReference>
<feature type="transmembrane region" description="Helical" evidence="6">
    <location>
        <begin position="313"/>
        <end position="331"/>
    </location>
</feature>
<dbReference type="GO" id="GO:0016020">
    <property type="term" value="C:membrane"/>
    <property type="evidence" value="ECO:0000318"/>
    <property type="project" value="GO_Central"/>
</dbReference>
<proteinExistence type="predicted"/>
<dbReference type="HOGENOM" id="CLU_635380_0_0_1"/>
<organism evidence="8 9">
    <name type="scientific">Thalassiosira pseudonana</name>
    <name type="common">Marine diatom</name>
    <name type="synonym">Cyclotella nana</name>
    <dbReference type="NCBI Taxonomy" id="35128"/>
    <lineage>
        <taxon>Eukaryota</taxon>
        <taxon>Sar</taxon>
        <taxon>Stramenopiles</taxon>
        <taxon>Ochrophyta</taxon>
        <taxon>Bacillariophyta</taxon>
        <taxon>Coscinodiscophyceae</taxon>
        <taxon>Thalassiosirophycidae</taxon>
        <taxon>Thalassiosirales</taxon>
        <taxon>Thalassiosiraceae</taxon>
        <taxon>Thalassiosira</taxon>
    </lineage>
</organism>
<feature type="transmembrane region" description="Helical" evidence="6">
    <location>
        <begin position="375"/>
        <end position="395"/>
    </location>
</feature>
<feature type="transmembrane region" description="Helical" evidence="6">
    <location>
        <begin position="253"/>
        <end position="274"/>
    </location>
</feature>
<evidence type="ECO:0000313" key="8">
    <source>
        <dbReference type="EMBL" id="EED94136.1"/>
    </source>
</evidence>
<feature type="transmembrane region" description="Helical" evidence="6">
    <location>
        <begin position="20"/>
        <end position="44"/>
    </location>
</feature>
<dbReference type="RefSeq" id="XP_002288700.1">
    <property type="nucleotide sequence ID" value="XM_002288664.1"/>
</dbReference>
<dbReference type="AlphaFoldDB" id="B8BX33"/>
<feature type="domain" description="EamA" evidence="7">
    <location>
        <begin position="201"/>
        <end position="327"/>
    </location>
</feature>
<feature type="transmembrane region" description="Helical" evidence="6">
    <location>
        <begin position="343"/>
        <end position="363"/>
    </location>
</feature>
<protein>
    <recommendedName>
        <fullName evidence="7">EamA domain-containing protein</fullName>
    </recommendedName>
</protein>
<dbReference type="Proteomes" id="UP000001449">
    <property type="component" value="Chromosome 3"/>
</dbReference>
<evidence type="ECO:0000256" key="3">
    <source>
        <dbReference type="ARBA" id="ARBA00022692"/>
    </source>
</evidence>
<feature type="transmembrane region" description="Helical" evidence="6">
    <location>
        <begin position="415"/>
        <end position="431"/>
    </location>
</feature>
<evidence type="ECO:0000313" key="9">
    <source>
        <dbReference type="Proteomes" id="UP000001449"/>
    </source>
</evidence>
<dbReference type="PaxDb" id="35128-Thaps3196"/>
<reference evidence="8 9" key="2">
    <citation type="journal article" date="2008" name="Nature">
        <title>The Phaeodactylum genome reveals the evolutionary history of diatom genomes.</title>
        <authorList>
            <person name="Bowler C."/>
            <person name="Allen A.E."/>
            <person name="Badger J.H."/>
            <person name="Grimwood J."/>
            <person name="Jabbari K."/>
            <person name="Kuo A."/>
            <person name="Maheswari U."/>
            <person name="Martens C."/>
            <person name="Maumus F."/>
            <person name="Otillar R.P."/>
            <person name="Rayko E."/>
            <person name="Salamov A."/>
            <person name="Vandepoele K."/>
            <person name="Beszteri B."/>
            <person name="Gruber A."/>
            <person name="Heijde M."/>
            <person name="Katinka M."/>
            <person name="Mock T."/>
            <person name="Valentin K."/>
            <person name="Verret F."/>
            <person name="Berges J.A."/>
            <person name="Brownlee C."/>
            <person name="Cadoret J.P."/>
            <person name="Chiovitti A."/>
            <person name="Choi C.J."/>
            <person name="Coesel S."/>
            <person name="De Martino A."/>
            <person name="Detter J.C."/>
            <person name="Durkin C."/>
            <person name="Falciatore A."/>
            <person name="Fournet J."/>
            <person name="Haruta M."/>
            <person name="Huysman M.J."/>
            <person name="Jenkins B.D."/>
            <person name="Jiroutova K."/>
            <person name="Jorgensen R.E."/>
            <person name="Joubert Y."/>
            <person name="Kaplan A."/>
            <person name="Kroger N."/>
            <person name="Kroth P.G."/>
            <person name="La Roche J."/>
            <person name="Lindquist E."/>
            <person name="Lommer M."/>
            <person name="Martin-Jezequel V."/>
            <person name="Lopez P.J."/>
            <person name="Lucas S."/>
            <person name="Mangogna M."/>
            <person name="McGinnis K."/>
            <person name="Medlin L.K."/>
            <person name="Montsant A."/>
            <person name="Oudot-Le Secq M.P."/>
            <person name="Napoli C."/>
            <person name="Obornik M."/>
            <person name="Parker M.S."/>
            <person name="Petit J.L."/>
            <person name="Porcel B.M."/>
            <person name="Poulsen N."/>
            <person name="Robison M."/>
            <person name="Rychlewski L."/>
            <person name="Rynearson T.A."/>
            <person name="Schmutz J."/>
            <person name="Shapiro H."/>
            <person name="Siaut M."/>
            <person name="Stanley M."/>
            <person name="Sussman M.R."/>
            <person name="Taylor A.R."/>
            <person name="Vardi A."/>
            <person name="von Dassow P."/>
            <person name="Vyverman W."/>
            <person name="Willis A."/>
            <person name="Wyrwicz L.S."/>
            <person name="Rokhsar D.S."/>
            <person name="Weissenbach J."/>
            <person name="Armbrust E.V."/>
            <person name="Green B.R."/>
            <person name="Van de Peer Y."/>
            <person name="Grigoriev I.V."/>
        </authorList>
    </citation>
    <scope>NUCLEOTIDE SEQUENCE [LARGE SCALE GENOMIC DNA]</scope>
    <source>
        <strain evidence="8 9">CCMP1335</strain>
    </source>
</reference>
<comment type="subcellular location">
    <subcellularLocation>
        <location evidence="1">Cell membrane</location>
        <topology evidence="1">Multi-pass membrane protein</topology>
    </subcellularLocation>
</comment>
<evidence type="ECO:0000256" key="2">
    <source>
        <dbReference type="ARBA" id="ARBA00022475"/>
    </source>
</evidence>
<dbReference type="EMBL" id="CM000640">
    <property type="protein sequence ID" value="EED94136.1"/>
    <property type="molecule type" value="Genomic_DNA"/>
</dbReference>
<feature type="transmembrane region" description="Helical" evidence="6">
    <location>
        <begin position="280"/>
        <end position="301"/>
    </location>
</feature>
<dbReference type="Pfam" id="PF00892">
    <property type="entry name" value="EamA"/>
    <property type="match status" value="1"/>
</dbReference>
<evidence type="ECO:0000256" key="4">
    <source>
        <dbReference type="ARBA" id="ARBA00022989"/>
    </source>
</evidence>
<evidence type="ECO:0000259" key="7">
    <source>
        <dbReference type="Pfam" id="PF00892"/>
    </source>
</evidence>
<dbReference type="GO" id="GO:0005886">
    <property type="term" value="C:plasma membrane"/>
    <property type="evidence" value="ECO:0007669"/>
    <property type="project" value="UniProtKB-SubCell"/>
</dbReference>
<feature type="transmembrane region" description="Helical" evidence="6">
    <location>
        <begin position="201"/>
        <end position="220"/>
    </location>
</feature>
<name>B8BX33_THAPS</name>